<reference evidence="2 3" key="1">
    <citation type="journal article" date="2018" name="PLoS ONE">
        <title>The draft genome of Kipferlia bialata reveals reductive genome evolution in fornicate parasites.</title>
        <authorList>
            <person name="Tanifuji G."/>
            <person name="Takabayashi S."/>
            <person name="Kume K."/>
            <person name="Takagi M."/>
            <person name="Nakayama T."/>
            <person name="Kamikawa R."/>
            <person name="Inagaki Y."/>
            <person name="Hashimoto T."/>
        </authorList>
    </citation>
    <scope>NUCLEOTIDE SEQUENCE [LARGE SCALE GENOMIC DNA]</scope>
    <source>
        <strain evidence="2">NY0173</strain>
    </source>
</reference>
<comment type="caution">
    <text evidence="2">The sequence shown here is derived from an EMBL/GenBank/DDBJ whole genome shotgun (WGS) entry which is preliminary data.</text>
</comment>
<keyword evidence="3" id="KW-1185">Reference proteome</keyword>
<sequence length="64" mass="6944">MQSHPTLTLSKVAVLDGVRQASRAQGEAGQGRGADRETPQDLQDRERERLAGLDATVRGLREMG</sequence>
<feature type="non-terminal residue" evidence="2">
    <location>
        <position position="1"/>
    </location>
</feature>
<gene>
    <name evidence="2" type="ORF">KIPB_014897</name>
</gene>
<evidence type="ECO:0000313" key="2">
    <source>
        <dbReference type="EMBL" id="GIQ91571.1"/>
    </source>
</evidence>
<name>A0A9K3GR91_9EUKA</name>
<evidence type="ECO:0000313" key="3">
    <source>
        <dbReference type="Proteomes" id="UP000265618"/>
    </source>
</evidence>
<dbReference type="Proteomes" id="UP000265618">
    <property type="component" value="Unassembled WGS sequence"/>
</dbReference>
<organism evidence="2 3">
    <name type="scientific">Kipferlia bialata</name>
    <dbReference type="NCBI Taxonomy" id="797122"/>
    <lineage>
        <taxon>Eukaryota</taxon>
        <taxon>Metamonada</taxon>
        <taxon>Carpediemonas-like organisms</taxon>
        <taxon>Kipferlia</taxon>
    </lineage>
</organism>
<evidence type="ECO:0000256" key="1">
    <source>
        <dbReference type="SAM" id="MobiDB-lite"/>
    </source>
</evidence>
<feature type="compositionally biased region" description="Basic and acidic residues" evidence="1">
    <location>
        <begin position="33"/>
        <end position="51"/>
    </location>
</feature>
<dbReference type="EMBL" id="BDIP01007964">
    <property type="protein sequence ID" value="GIQ91571.1"/>
    <property type="molecule type" value="Genomic_DNA"/>
</dbReference>
<feature type="region of interest" description="Disordered" evidence="1">
    <location>
        <begin position="20"/>
        <end position="52"/>
    </location>
</feature>
<dbReference type="AlphaFoldDB" id="A0A9K3GR91"/>
<protein>
    <submittedName>
        <fullName evidence="2">Uncharacterized protein</fullName>
    </submittedName>
</protein>
<proteinExistence type="predicted"/>
<accession>A0A9K3GR91</accession>